<evidence type="ECO:0000313" key="3">
    <source>
        <dbReference type="Proteomes" id="UP000011135"/>
    </source>
</evidence>
<dbReference type="InterPro" id="IPR014973">
    <property type="entry name" value="DUF1835"/>
</dbReference>
<dbReference type="AlphaFoldDB" id="L8JNW3"/>
<name>L8JNW3_9BACT</name>
<accession>L8JNW3</accession>
<dbReference type="STRING" id="1237149.C900_03632"/>
<proteinExistence type="predicted"/>
<dbReference type="PATRIC" id="fig|1237149.3.peg.3393"/>
<protein>
    <recommendedName>
        <fullName evidence="1">DUF1835 domain-containing protein</fullName>
    </recommendedName>
</protein>
<dbReference type="RefSeq" id="WP_009581015.1">
    <property type="nucleotide sequence ID" value="NZ_AMZN01000051.1"/>
</dbReference>
<dbReference type="EMBL" id="AMZN01000051">
    <property type="protein sequence ID" value="ELR70651.1"/>
    <property type="molecule type" value="Genomic_DNA"/>
</dbReference>
<gene>
    <name evidence="2" type="ORF">C900_03632</name>
</gene>
<dbReference type="Proteomes" id="UP000011135">
    <property type="component" value="Unassembled WGS sequence"/>
</dbReference>
<dbReference type="OrthoDB" id="127805at2"/>
<keyword evidence="3" id="KW-1185">Reference proteome</keyword>
<evidence type="ECO:0000313" key="2">
    <source>
        <dbReference type="EMBL" id="ELR70651.1"/>
    </source>
</evidence>
<evidence type="ECO:0000259" key="1">
    <source>
        <dbReference type="Pfam" id="PF08874"/>
    </source>
</evidence>
<reference evidence="2 3" key="1">
    <citation type="submission" date="2012-12" db="EMBL/GenBank/DDBJ databases">
        <title>Genome assembly of Fulvivirga imtechensis AK7.</title>
        <authorList>
            <person name="Nupur N."/>
            <person name="Khatri I."/>
            <person name="Kumar R."/>
            <person name="Subramanian S."/>
            <person name="Pinnaka A."/>
        </authorList>
    </citation>
    <scope>NUCLEOTIDE SEQUENCE [LARGE SCALE GENOMIC DNA]</scope>
    <source>
        <strain evidence="2 3">AK7</strain>
    </source>
</reference>
<comment type="caution">
    <text evidence="2">The sequence shown here is derived from an EMBL/GenBank/DDBJ whole genome shotgun (WGS) entry which is preliminary data.</text>
</comment>
<organism evidence="2 3">
    <name type="scientific">Fulvivirga imtechensis AK7</name>
    <dbReference type="NCBI Taxonomy" id="1237149"/>
    <lineage>
        <taxon>Bacteria</taxon>
        <taxon>Pseudomonadati</taxon>
        <taxon>Bacteroidota</taxon>
        <taxon>Cytophagia</taxon>
        <taxon>Cytophagales</taxon>
        <taxon>Fulvivirgaceae</taxon>
        <taxon>Fulvivirga</taxon>
    </lineage>
</organism>
<feature type="domain" description="DUF1835" evidence="1">
    <location>
        <begin position="12"/>
        <end position="112"/>
    </location>
</feature>
<dbReference type="Pfam" id="PF08874">
    <property type="entry name" value="DUF1835"/>
    <property type="match status" value="1"/>
</dbReference>
<dbReference type="eggNOG" id="ENOG502Z84S">
    <property type="taxonomic scope" value="Bacteria"/>
</dbReference>
<sequence>MREQYHILNGDALKEQFPKSIPGKIVVARECLVDGDVEGRSLEELLATRAYFISATYHGYSEEDYYEETAHEFYKIRLIPANSVVNLWFEDDLFCQVNLWFILHLLYGQHKQYHIWLVRPQVGHEYGFGSMSSANLVEAFESRISIEPIDFDLLRRLWRHYQLNETGEMLHITGKLKIKFPFLQPAVQAHIDRIPANNNPGKPQQTLIDIIDELNTDEFGPVFREFCKRESIYGFGDLQVKRMFDEVKKGQ</sequence>